<dbReference type="Proteomes" id="UP000254537">
    <property type="component" value="Chromosome"/>
</dbReference>
<dbReference type="OrthoDB" id="9808025at2"/>
<name>A0A345Y4A6_9NEIS</name>
<evidence type="ECO:0000313" key="7">
    <source>
        <dbReference type="EMBL" id="AXK38758.1"/>
    </source>
</evidence>
<comment type="similarity">
    <text evidence="1 5">Belongs to the MreC family.</text>
</comment>
<dbReference type="InterPro" id="IPR007221">
    <property type="entry name" value="MreC"/>
</dbReference>
<dbReference type="NCBIfam" id="TIGR00219">
    <property type="entry name" value="mreC"/>
    <property type="match status" value="1"/>
</dbReference>
<evidence type="ECO:0000256" key="2">
    <source>
        <dbReference type="ARBA" id="ARBA00013855"/>
    </source>
</evidence>
<dbReference type="RefSeq" id="WP_115432693.1">
    <property type="nucleotide sequence ID" value="NZ_CP031337.1"/>
</dbReference>
<keyword evidence="3 5" id="KW-0133">Cell shape</keyword>
<evidence type="ECO:0000259" key="6">
    <source>
        <dbReference type="Pfam" id="PF04085"/>
    </source>
</evidence>
<dbReference type="GO" id="GO:0005886">
    <property type="term" value="C:plasma membrane"/>
    <property type="evidence" value="ECO:0007669"/>
    <property type="project" value="TreeGrafter"/>
</dbReference>
<dbReference type="PANTHER" id="PTHR34138:SF1">
    <property type="entry name" value="CELL SHAPE-DETERMINING PROTEIN MREC"/>
    <property type="match status" value="1"/>
</dbReference>
<reference evidence="7 8" key="1">
    <citation type="submission" date="2018-07" db="EMBL/GenBank/DDBJ databases">
        <title>Crenobacter cavernae sp. nov., isolated from a karst cave.</title>
        <authorList>
            <person name="Zhu H."/>
        </authorList>
    </citation>
    <scope>NUCLEOTIDE SEQUENCE [LARGE SCALE GENOMIC DNA]</scope>
    <source>
        <strain evidence="7 8">K1W11S-77</strain>
    </source>
</reference>
<dbReference type="KEGG" id="ccah:DWG20_04550"/>
<evidence type="ECO:0000256" key="5">
    <source>
        <dbReference type="PIRNR" id="PIRNR038471"/>
    </source>
</evidence>
<feature type="domain" description="Rod shape-determining protein MreC beta-barrel core" evidence="6">
    <location>
        <begin position="128"/>
        <end position="270"/>
    </location>
</feature>
<dbReference type="PANTHER" id="PTHR34138">
    <property type="entry name" value="CELL SHAPE-DETERMINING PROTEIN MREC"/>
    <property type="match status" value="1"/>
</dbReference>
<evidence type="ECO:0000313" key="8">
    <source>
        <dbReference type="Proteomes" id="UP000254537"/>
    </source>
</evidence>
<dbReference type="Pfam" id="PF04085">
    <property type="entry name" value="MreC"/>
    <property type="match status" value="1"/>
</dbReference>
<proteinExistence type="inferred from homology"/>
<dbReference type="GO" id="GO:0008360">
    <property type="term" value="P:regulation of cell shape"/>
    <property type="evidence" value="ECO:0007669"/>
    <property type="project" value="UniProtKB-KW"/>
</dbReference>
<dbReference type="InterPro" id="IPR042177">
    <property type="entry name" value="Cell/Rod_1"/>
</dbReference>
<dbReference type="InterPro" id="IPR055342">
    <property type="entry name" value="MreC_beta-barrel_core"/>
</dbReference>
<evidence type="ECO:0000256" key="3">
    <source>
        <dbReference type="ARBA" id="ARBA00022960"/>
    </source>
</evidence>
<evidence type="ECO:0000256" key="1">
    <source>
        <dbReference type="ARBA" id="ARBA00009369"/>
    </source>
</evidence>
<dbReference type="Gene3D" id="2.40.10.350">
    <property type="entry name" value="Rod shape-determining protein MreC, domain 2"/>
    <property type="match status" value="1"/>
</dbReference>
<gene>
    <name evidence="7" type="ORF">DWG20_04550</name>
</gene>
<accession>A0A345Y4A6</accession>
<organism evidence="7 8">
    <name type="scientific">Crenobacter cavernae</name>
    <dbReference type="NCBI Taxonomy" id="2290923"/>
    <lineage>
        <taxon>Bacteria</taxon>
        <taxon>Pseudomonadati</taxon>
        <taxon>Pseudomonadota</taxon>
        <taxon>Betaproteobacteria</taxon>
        <taxon>Neisseriales</taxon>
        <taxon>Neisseriaceae</taxon>
        <taxon>Crenobacter</taxon>
    </lineage>
</organism>
<sequence>MNFTNTPSFISHGPRPGLRLTLAVVASVALLVGDARLGLMDPAREALSVALYPLQWVVNAPLSGAQHASEFFADQTRLKQENARLKTRELKLSAQLAELATVKNELAELKAMNALRAQRAEKSLLAEVLYTGRDPFSYKIIIDKGQDAGLVAGQPVVGDAGLIGQITRVQPLTAEVTLVINKDQMVPVMVERTGVRAILYGYGGGVELRYLPVHADLVIGDRLVTSGIDGVYPAGLPVARVTKVERKPGAAFLQVASLPVDGVYRQRYVLALDTGANRPPAPQPQP</sequence>
<dbReference type="PIRSF" id="PIRSF038471">
    <property type="entry name" value="MreC"/>
    <property type="match status" value="1"/>
</dbReference>
<comment type="function">
    <text evidence="5">Involved in formation and maintenance of cell shape.</text>
</comment>
<dbReference type="Gene3D" id="2.40.10.340">
    <property type="entry name" value="Rod shape-determining protein MreC, domain 1"/>
    <property type="match status" value="1"/>
</dbReference>
<protein>
    <recommendedName>
        <fullName evidence="2 5">Cell shape-determining protein MreC</fullName>
    </recommendedName>
    <alternativeName>
        <fullName evidence="4 5">Cell shape protein MreC</fullName>
    </alternativeName>
</protein>
<dbReference type="AlphaFoldDB" id="A0A345Y4A6"/>
<evidence type="ECO:0000256" key="4">
    <source>
        <dbReference type="ARBA" id="ARBA00032089"/>
    </source>
</evidence>
<dbReference type="EMBL" id="CP031337">
    <property type="protein sequence ID" value="AXK38758.1"/>
    <property type="molecule type" value="Genomic_DNA"/>
</dbReference>
<dbReference type="InterPro" id="IPR042175">
    <property type="entry name" value="Cell/Rod_MreC_2"/>
</dbReference>